<protein>
    <submittedName>
        <fullName evidence="1">Uncharacterized protein</fullName>
    </submittedName>
</protein>
<dbReference type="AlphaFoldDB" id="A0A133KA03"/>
<keyword evidence="2" id="KW-1185">Reference proteome</keyword>
<evidence type="ECO:0000313" key="1">
    <source>
        <dbReference type="EMBL" id="KWZ76357.1"/>
    </source>
</evidence>
<gene>
    <name evidence="1" type="ORF">HMPREF3200_01856</name>
</gene>
<dbReference type="Proteomes" id="UP000070383">
    <property type="component" value="Unassembled WGS sequence"/>
</dbReference>
<reference evidence="2" key="1">
    <citation type="submission" date="2016-01" db="EMBL/GenBank/DDBJ databases">
        <authorList>
            <person name="Mitreva M."/>
            <person name="Pepin K.H."/>
            <person name="Mihindukulasuriya K.A."/>
            <person name="Fulton R."/>
            <person name="Fronick C."/>
            <person name="O'Laughlin M."/>
            <person name="Miner T."/>
            <person name="Herter B."/>
            <person name="Rosa B.A."/>
            <person name="Cordes M."/>
            <person name="Tomlinson C."/>
            <person name="Wollam A."/>
            <person name="Palsikar V.B."/>
            <person name="Mardis E.R."/>
            <person name="Wilson R.K."/>
        </authorList>
    </citation>
    <scope>NUCLEOTIDE SEQUENCE [LARGE SCALE GENOMIC DNA]</scope>
    <source>
        <strain evidence="2">MJR8151</strain>
    </source>
</reference>
<comment type="caution">
    <text evidence="1">The sequence shown here is derived from an EMBL/GenBank/DDBJ whole genome shotgun (WGS) entry which is preliminary data.</text>
</comment>
<organism evidence="1 2">
    <name type="scientific">Anaerococcus tetradius</name>
    <dbReference type="NCBI Taxonomy" id="33036"/>
    <lineage>
        <taxon>Bacteria</taxon>
        <taxon>Bacillati</taxon>
        <taxon>Bacillota</taxon>
        <taxon>Tissierellia</taxon>
        <taxon>Tissierellales</taxon>
        <taxon>Peptoniphilaceae</taxon>
        <taxon>Anaerococcus</taxon>
    </lineage>
</organism>
<evidence type="ECO:0000313" key="2">
    <source>
        <dbReference type="Proteomes" id="UP000070383"/>
    </source>
</evidence>
<name>A0A133KA03_9FIRM</name>
<dbReference type="EMBL" id="LRPM01000089">
    <property type="protein sequence ID" value="KWZ76357.1"/>
    <property type="molecule type" value="Genomic_DNA"/>
</dbReference>
<accession>A0A133KA03</accession>
<proteinExistence type="predicted"/>
<sequence>MFVDKFYETDFKKLSKVGSMGAKIFDYTEILKSDSLPEDNQIAKKLKNKTWEKLFSIYSCRCFFYA</sequence>
<dbReference type="PATRIC" id="fig|33036.3.peg.1834"/>